<evidence type="ECO:0000313" key="3">
    <source>
        <dbReference type="Proteomes" id="UP000366872"/>
    </source>
</evidence>
<gene>
    <name evidence="2" type="ORF">PDESU_05584</name>
</gene>
<sequence>MGIHRKILLTGATGYVGGKLLKRLEALGHEINCLARDPHKINEAGSRTQIFRGDVRDRDSMTEAFEGVDTAYYLIHSLSDKKNFEQHEKEAARNFADAARVSGVKRIIYLGGLGNEAGGLSPHLQSRQDVGRILRSSGLLTIELRASIVLGAGSLSFEMIRALTEHLPFMVMPKWVSVKAQPIGIRDLLDYLVQSMDLEVSSSQVLEIGGADRVSYRELMEEYALQRGLKRTMVPIPLLTPWLSSHWLGLITPLYAAIGRKLIESIRNPTVVEDYSALQLFDIKPGGIPEAIAEAISAEQEEFAQPDWLEKVLVRWGSTPHRVLHDKNRLIDHRCTNVASTPDNLFKTVSSIGGSNGMFACSTLWGIRAWLDRLAGGGNIQRPRTGNEPLAEGDAVDFFRIEHVDPNRRIRLKTDMKLPGSAWLEFLIQETDRGTQLHHAVIYEPKGFSGRLYWLLTYPAHAMVFRGMHKAIMREAEKHEEFPGAIAA</sequence>
<protein>
    <recommendedName>
        <fullName evidence="1">NAD(P)-binding domain-containing protein</fullName>
    </recommendedName>
</protein>
<dbReference type="PANTHER" id="PTHR43162:SF1">
    <property type="entry name" value="PRESTALK A DIFFERENTIATION PROTEIN A"/>
    <property type="match status" value="1"/>
</dbReference>
<dbReference type="InterPro" id="IPR021295">
    <property type="entry name" value="DUF2867"/>
</dbReference>
<dbReference type="InterPro" id="IPR051604">
    <property type="entry name" value="Ergot_Alk_Oxidoreductase"/>
</dbReference>
<feature type="domain" description="NAD(P)-binding" evidence="1">
    <location>
        <begin position="11"/>
        <end position="116"/>
    </location>
</feature>
<keyword evidence="3" id="KW-1185">Reference proteome</keyword>
<dbReference type="PANTHER" id="PTHR43162">
    <property type="match status" value="1"/>
</dbReference>
<evidence type="ECO:0000313" key="2">
    <source>
        <dbReference type="EMBL" id="VGO16990.1"/>
    </source>
</evidence>
<proteinExistence type="predicted"/>
<evidence type="ECO:0000259" key="1">
    <source>
        <dbReference type="Pfam" id="PF13460"/>
    </source>
</evidence>
<dbReference type="Pfam" id="PF11066">
    <property type="entry name" value="DUF2867"/>
    <property type="match status" value="1"/>
</dbReference>
<organism evidence="2 3">
    <name type="scientific">Pontiella desulfatans</name>
    <dbReference type="NCBI Taxonomy" id="2750659"/>
    <lineage>
        <taxon>Bacteria</taxon>
        <taxon>Pseudomonadati</taxon>
        <taxon>Kiritimatiellota</taxon>
        <taxon>Kiritimatiellia</taxon>
        <taxon>Kiritimatiellales</taxon>
        <taxon>Pontiellaceae</taxon>
        <taxon>Pontiella</taxon>
    </lineage>
</organism>
<dbReference type="AlphaFoldDB" id="A0A6C2UAC7"/>
<reference evidence="2 3" key="1">
    <citation type="submission" date="2019-04" db="EMBL/GenBank/DDBJ databases">
        <authorList>
            <person name="Van Vliet M D."/>
        </authorList>
    </citation>
    <scope>NUCLEOTIDE SEQUENCE [LARGE SCALE GENOMIC DNA]</scope>
    <source>
        <strain evidence="2 3">F1</strain>
    </source>
</reference>
<dbReference type="SUPFAM" id="SSF51735">
    <property type="entry name" value="NAD(P)-binding Rossmann-fold domains"/>
    <property type="match status" value="1"/>
</dbReference>
<dbReference type="RefSeq" id="WP_136082496.1">
    <property type="nucleotide sequence ID" value="NZ_CAAHFG010000004.1"/>
</dbReference>
<dbReference type="Proteomes" id="UP000366872">
    <property type="component" value="Unassembled WGS sequence"/>
</dbReference>
<name>A0A6C2UAC7_PONDE</name>
<accession>A0A6C2UAC7</accession>
<dbReference type="Gene3D" id="3.40.50.720">
    <property type="entry name" value="NAD(P)-binding Rossmann-like Domain"/>
    <property type="match status" value="1"/>
</dbReference>
<dbReference type="InterPro" id="IPR016040">
    <property type="entry name" value="NAD(P)-bd_dom"/>
</dbReference>
<dbReference type="EMBL" id="CAAHFG010000004">
    <property type="protein sequence ID" value="VGO16990.1"/>
    <property type="molecule type" value="Genomic_DNA"/>
</dbReference>
<dbReference type="SUPFAM" id="SSF55961">
    <property type="entry name" value="Bet v1-like"/>
    <property type="match status" value="1"/>
</dbReference>
<dbReference type="Pfam" id="PF13460">
    <property type="entry name" value="NAD_binding_10"/>
    <property type="match status" value="1"/>
</dbReference>
<dbReference type="InterPro" id="IPR036291">
    <property type="entry name" value="NAD(P)-bd_dom_sf"/>
</dbReference>